<dbReference type="OrthoDB" id="428577at2759"/>
<dbReference type="Gene3D" id="3.10.20.90">
    <property type="entry name" value="Phosphatidylinositol 3-kinase Catalytic Subunit, Chain A, domain 1"/>
    <property type="match status" value="1"/>
</dbReference>
<dbReference type="Pfam" id="PF00240">
    <property type="entry name" value="ubiquitin"/>
    <property type="match status" value="1"/>
</dbReference>
<evidence type="ECO:0000259" key="7">
    <source>
        <dbReference type="PROSITE" id="PS51039"/>
    </source>
</evidence>
<sequence>MRSNSISSLSSLSPVSSRSSSAEPESTMQVFVRNVAGDTFALAVPESTTISTLSSMLAIRTNLPSTDLRLVHAGKHLSHPSSTLSDYSIRPESTIHLALPLRGGAPKKIKCNFKDCKDRAQPIVGDCGFCTGHFCGKHRMLESHACSGLENCKEEEKQRNRERLEKERTVAIKGI</sequence>
<dbReference type="SMART" id="SM00213">
    <property type="entry name" value="UBQ"/>
    <property type="match status" value="1"/>
</dbReference>
<reference evidence="8 9" key="1">
    <citation type="submission" date="2017-05" db="EMBL/GenBank/DDBJ databases">
        <title>Draft genome sequence of Elsinoe australis.</title>
        <authorList>
            <person name="Cheng Q."/>
        </authorList>
    </citation>
    <scope>NUCLEOTIDE SEQUENCE [LARGE SCALE GENOMIC DNA]</scope>
    <source>
        <strain evidence="8 9">NL1</strain>
    </source>
</reference>
<evidence type="ECO:0000256" key="4">
    <source>
        <dbReference type="PROSITE-ProRule" id="PRU00449"/>
    </source>
</evidence>
<dbReference type="SUPFAM" id="SSF54236">
    <property type="entry name" value="Ubiquitin-like"/>
    <property type="match status" value="1"/>
</dbReference>
<dbReference type="InterPro" id="IPR000626">
    <property type="entry name" value="Ubiquitin-like_dom"/>
</dbReference>
<evidence type="ECO:0000259" key="6">
    <source>
        <dbReference type="PROSITE" id="PS50053"/>
    </source>
</evidence>
<name>A0A2P7ZD22_9PEZI</name>
<gene>
    <name evidence="8" type="ORF">B9Z65_5049</name>
</gene>
<dbReference type="PANTHER" id="PTHR10666">
    <property type="entry name" value="UBIQUITIN"/>
    <property type="match status" value="1"/>
</dbReference>
<dbReference type="EMBL" id="NHZQ01000236">
    <property type="protein sequence ID" value="PSK46081.1"/>
    <property type="molecule type" value="Genomic_DNA"/>
</dbReference>
<dbReference type="PROSITE" id="PS51039">
    <property type="entry name" value="ZF_AN1"/>
    <property type="match status" value="1"/>
</dbReference>
<keyword evidence="8" id="KW-0689">Ribosomal protein</keyword>
<keyword evidence="3" id="KW-0862">Zinc</keyword>
<keyword evidence="9" id="KW-1185">Reference proteome</keyword>
<feature type="region of interest" description="Disordered" evidence="5">
    <location>
        <begin position="1"/>
        <end position="24"/>
    </location>
</feature>
<dbReference type="InterPro" id="IPR035896">
    <property type="entry name" value="AN1-like_Znf"/>
</dbReference>
<dbReference type="InterPro" id="IPR019956">
    <property type="entry name" value="Ubiquitin_dom"/>
</dbReference>
<protein>
    <submittedName>
        <fullName evidence="8">Ubiquitin-60S ribosomal protein L40</fullName>
    </submittedName>
</protein>
<dbReference type="Gene3D" id="4.10.1110.10">
    <property type="entry name" value="AN1-like Zinc finger"/>
    <property type="match status" value="1"/>
</dbReference>
<dbReference type="InterPro" id="IPR029071">
    <property type="entry name" value="Ubiquitin-like_domsf"/>
</dbReference>
<feature type="domain" description="Ubiquitin-like" evidence="6">
    <location>
        <begin position="28"/>
        <end position="104"/>
    </location>
</feature>
<accession>A0A2P7ZD22</accession>
<dbReference type="SUPFAM" id="SSF118310">
    <property type="entry name" value="AN1-like Zinc finger"/>
    <property type="match status" value="1"/>
</dbReference>
<evidence type="ECO:0000256" key="1">
    <source>
        <dbReference type="ARBA" id="ARBA00022723"/>
    </source>
</evidence>
<dbReference type="Pfam" id="PF01428">
    <property type="entry name" value="zf-AN1"/>
    <property type="match status" value="1"/>
</dbReference>
<keyword evidence="1" id="KW-0479">Metal-binding</keyword>
<comment type="caution">
    <text evidence="8">The sequence shown here is derived from an EMBL/GenBank/DDBJ whole genome shotgun (WGS) entry which is preliminary data.</text>
</comment>
<dbReference type="PRINTS" id="PR00348">
    <property type="entry name" value="UBIQUITIN"/>
</dbReference>
<dbReference type="InterPro" id="IPR050158">
    <property type="entry name" value="Ubiquitin_ubiquitin-like"/>
</dbReference>
<evidence type="ECO:0000256" key="2">
    <source>
        <dbReference type="ARBA" id="ARBA00022771"/>
    </source>
</evidence>
<proteinExistence type="predicted"/>
<dbReference type="AlphaFoldDB" id="A0A2P7ZD22"/>
<dbReference type="GO" id="GO:0005840">
    <property type="term" value="C:ribosome"/>
    <property type="evidence" value="ECO:0007669"/>
    <property type="project" value="UniProtKB-KW"/>
</dbReference>
<organism evidence="8 9">
    <name type="scientific">Elsinoe australis</name>
    <dbReference type="NCBI Taxonomy" id="40998"/>
    <lineage>
        <taxon>Eukaryota</taxon>
        <taxon>Fungi</taxon>
        <taxon>Dikarya</taxon>
        <taxon>Ascomycota</taxon>
        <taxon>Pezizomycotina</taxon>
        <taxon>Dothideomycetes</taxon>
        <taxon>Dothideomycetidae</taxon>
        <taxon>Myriangiales</taxon>
        <taxon>Elsinoaceae</taxon>
        <taxon>Elsinoe</taxon>
    </lineage>
</organism>
<evidence type="ECO:0000313" key="9">
    <source>
        <dbReference type="Proteomes" id="UP000243723"/>
    </source>
</evidence>
<dbReference type="PROSITE" id="PS50053">
    <property type="entry name" value="UBIQUITIN_2"/>
    <property type="match status" value="1"/>
</dbReference>
<dbReference type="Proteomes" id="UP000243723">
    <property type="component" value="Unassembled WGS sequence"/>
</dbReference>
<dbReference type="GO" id="GO:0008270">
    <property type="term" value="F:zinc ion binding"/>
    <property type="evidence" value="ECO:0007669"/>
    <property type="project" value="UniProtKB-KW"/>
</dbReference>
<dbReference type="InterPro" id="IPR000058">
    <property type="entry name" value="Znf_AN1"/>
</dbReference>
<dbReference type="SMART" id="SM00154">
    <property type="entry name" value="ZnF_AN1"/>
    <property type="match status" value="1"/>
</dbReference>
<keyword evidence="8" id="KW-0687">Ribonucleoprotein</keyword>
<evidence type="ECO:0000313" key="8">
    <source>
        <dbReference type="EMBL" id="PSK46081.1"/>
    </source>
</evidence>
<dbReference type="STRING" id="40998.A0A2P7ZD22"/>
<keyword evidence="2 4" id="KW-0863">Zinc-finger</keyword>
<evidence type="ECO:0000256" key="5">
    <source>
        <dbReference type="SAM" id="MobiDB-lite"/>
    </source>
</evidence>
<feature type="domain" description="AN1-type" evidence="7">
    <location>
        <begin position="105"/>
        <end position="154"/>
    </location>
</feature>
<evidence type="ECO:0000256" key="3">
    <source>
        <dbReference type="ARBA" id="ARBA00022833"/>
    </source>
</evidence>